<dbReference type="PANTHER" id="PTHR42998:SF1">
    <property type="entry name" value="TYPE I RESTRICTION ENZYME HINDI METHYLASE SUBUNIT"/>
    <property type="match status" value="1"/>
</dbReference>
<dbReference type="STRING" id="867903.ThesuDRAFT_00889"/>
<dbReference type="eggNOG" id="COG0286">
    <property type="taxonomic scope" value="Bacteria"/>
</dbReference>
<evidence type="ECO:0000256" key="2">
    <source>
        <dbReference type="ARBA" id="ARBA00023125"/>
    </source>
</evidence>
<evidence type="ECO:0000259" key="4">
    <source>
        <dbReference type="Pfam" id="PF13588"/>
    </source>
</evidence>
<dbReference type="GO" id="GO:0003677">
    <property type="term" value="F:DNA binding"/>
    <property type="evidence" value="ECO:0007669"/>
    <property type="project" value="UniProtKB-KW"/>
</dbReference>
<proteinExistence type="predicted"/>
<keyword evidence="5" id="KW-0808">Transferase</keyword>
<evidence type="ECO:0000256" key="1">
    <source>
        <dbReference type="ARBA" id="ARBA00022747"/>
    </source>
</evidence>
<dbReference type="Gene3D" id="3.40.50.150">
    <property type="entry name" value="Vaccinia Virus protein VP39"/>
    <property type="match status" value="1"/>
</dbReference>
<evidence type="ECO:0000313" key="6">
    <source>
        <dbReference type="Proteomes" id="UP000005710"/>
    </source>
</evidence>
<dbReference type="InterPro" id="IPR052916">
    <property type="entry name" value="Type-I_RE_MTase_Subunit"/>
</dbReference>
<name>K6P262_9FIRM</name>
<keyword evidence="1" id="KW-0680">Restriction system</keyword>
<dbReference type="SUPFAM" id="SSF116734">
    <property type="entry name" value="DNA methylase specificity domain"/>
    <property type="match status" value="1"/>
</dbReference>
<dbReference type="Pfam" id="PF02384">
    <property type="entry name" value="N6_Mtase"/>
    <property type="match status" value="1"/>
</dbReference>
<sequence length="906" mass="103388">MTNLKHSLTAQQIEAHPLVREAVARGFIKFSNNRITYHLNQKKEYNWFDPEEWVRCHAIAWLIIEKGYPANRIRTEVAVPRRVPEDHADIVVFEDDRCRIPYLVVETKAAGQGPAGRRQGIEQLFGNANSLRAPLGLYDEYTESFFYDIANYPPTERNDNLKGSRDAVPDQYGRVPKYTYIAGSTVDIRPVDPGSLETRIRRAHSIIWAGGKRDPLTAFDEWSKLLFAKVQDERTTPNGEPRKFQVGTNETSAAVASRIHKLFEDACQADPTIFPEGVRIELSDRKIVEVVRVLQDISITATHVDSIGKAFESFFGSIFRGELGQYFTMRQLARFIVAMLDIDHRDYVIDPTAGSGGFLLEVLLQVWHKIDKDFAGRSDLERLKIDFALHKVYGIEIHPVLARICKINLLLHHDGHTNIEGDRSCLDSIFNLPRLNPPTAGRFTRVVGNPPFGDTVKEGDEDLLGQNSLSNFHVAEGRTQVPSEHVILERAIQFLADGGRLGLIIPDGILNNPGDHSNCPQVRRFLVMNGVIEAIVSLPDYAFRKSGAQNKTSILFFRKFEPHERVAFKNAYDAAREAGKNEEEALIAALEALNYPVFLAEANYIGYTATGVPSERNDLYRSCEYGILNEDQSGTILGEYRRFRSKPDSYDGHRLPDCMAASIVDIWRAHESHRLDPKYHLFKREERTITPKGWIRRRVAEVMRRREEIVRPQDSPYEPVVVMTISQTGEIRAREAGKGNNPPEWLGMYFEDSSSVWYRARKGDVVFSAIDLWKGCIAVVPEEFDGALVTKEFPIYEIIDERLDPEFLSTLLRTRYYQRAFRAITTGHSNRRRTQTSDFEALEICFPPDRRSQTEIIADILRARQLQREANNLLRQAMLRFSDLIDGRGDMEYIVPVDDDENDENE</sequence>
<organism evidence="5 6">
    <name type="scientific">Thermaerobacter subterraneus DSM 13965</name>
    <dbReference type="NCBI Taxonomy" id="867903"/>
    <lineage>
        <taxon>Bacteria</taxon>
        <taxon>Bacillati</taxon>
        <taxon>Bacillota</taxon>
        <taxon>Clostridia</taxon>
        <taxon>Eubacteriales</taxon>
        <taxon>Clostridiales Family XVII. Incertae Sedis</taxon>
        <taxon>Thermaerobacter</taxon>
    </lineage>
</organism>
<dbReference type="AlphaFoldDB" id="K6P262"/>
<dbReference type="PRINTS" id="PR00507">
    <property type="entry name" value="N12N6MTFRASE"/>
</dbReference>
<dbReference type="InterPro" id="IPR003356">
    <property type="entry name" value="DNA_methylase_A-5"/>
</dbReference>
<dbReference type="Gene3D" id="3.90.220.20">
    <property type="entry name" value="DNA methylase specificity domains"/>
    <property type="match status" value="1"/>
</dbReference>
<comment type="caution">
    <text evidence="5">The sequence shown here is derived from an EMBL/GenBank/DDBJ whole genome shotgun (WGS) entry which is preliminary data.</text>
</comment>
<accession>K6P262</accession>
<dbReference type="InterPro" id="IPR029063">
    <property type="entry name" value="SAM-dependent_MTases_sf"/>
</dbReference>
<reference evidence="5" key="2">
    <citation type="submission" date="2012-10" db="EMBL/GenBank/DDBJ databases">
        <title>Improved high-quality draft of Thermaerobacter subterraneus C21, DSM 13965.</title>
        <authorList>
            <consortium name="DOE Joint Genome Institute"/>
            <person name="Eisen J."/>
            <person name="Huntemann M."/>
            <person name="Wei C.-L."/>
            <person name="Han J."/>
            <person name="Detter J.C."/>
            <person name="Han C."/>
            <person name="Tapia R."/>
            <person name="Chen A."/>
            <person name="Kyrpides N."/>
            <person name="Mavromatis K."/>
            <person name="Markowitz V."/>
            <person name="Szeto E."/>
            <person name="Ivanova N."/>
            <person name="Mikhailova N."/>
            <person name="Ovchinnikova G."/>
            <person name="Pagani I."/>
            <person name="Pati A."/>
            <person name="Goodwin L."/>
            <person name="Nordberg H.P."/>
            <person name="Cantor M.N."/>
            <person name="Hua S.X."/>
            <person name="Woyke T."/>
            <person name="Eisen J."/>
            <person name="Klenk H.-P."/>
        </authorList>
    </citation>
    <scope>NUCLEOTIDE SEQUENCE [LARGE SCALE GENOMIC DNA]</scope>
    <source>
        <strain evidence="5">DSM 13965</strain>
    </source>
</reference>
<evidence type="ECO:0000313" key="5">
    <source>
        <dbReference type="EMBL" id="EKP95155.1"/>
    </source>
</evidence>
<dbReference type="SUPFAM" id="SSF53335">
    <property type="entry name" value="S-adenosyl-L-methionine-dependent methyltransferases"/>
    <property type="match status" value="1"/>
</dbReference>
<dbReference type="HOGENOM" id="CLU_008343_2_0_9"/>
<dbReference type="GO" id="GO:0008170">
    <property type="term" value="F:N-methyltransferase activity"/>
    <property type="evidence" value="ECO:0007669"/>
    <property type="project" value="InterPro"/>
</dbReference>
<protein>
    <submittedName>
        <fullName evidence="5">Type I restriction-modification system methyltransferase subunit</fullName>
    </submittedName>
</protein>
<dbReference type="InterPro" id="IPR029464">
    <property type="entry name" value="HSDR_N"/>
</dbReference>
<dbReference type="PANTHER" id="PTHR42998">
    <property type="entry name" value="TYPE I RESTRICTION ENZYME HINDVIIP M PROTEIN-RELATED"/>
    <property type="match status" value="1"/>
</dbReference>
<keyword evidence="6" id="KW-1185">Reference proteome</keyword>
<reference evidence="5" key="1">
    <citation type="submission" date="2010-10" db="EMBL/GenBank/DDBJ databases">
        <authorList>
            <consortium name="US DOE Joint Genome Institute (JGI-PGF)"/>
            <person name="Lucas S."/>
            <person name="Copeland A."/>
            <person name="Lapidus A."/>
            <person name="Bruce D."/>
            <person name="Goodwin L."/>
            <person name="Pitluck S."/>
            <person name="Kyrpides N."/>
            <person name="Mavromatis K."/>
            <person name="Detter J.C."/>
            <person name="Han C."/>
            <person name="Land M."/>
            <person name="Hauser L."/>
            <person name="Markowitz V."/>
            <person name="Cheng J.-F."/>
            <person name="Hugenholtz P."/>
            <person name="Woyke T."/>
            <person name="Wu D."/>
            <person name="Pukall R."/>
            <person name="Wahrenburg C."/>
            <person name="Brambilla E."/>
            <person name="Klenk H.-P."/>
            <person name="Eisen J.A."/>
        </authorList>
    </citation>
    <scope>NUCLEOTIDE SEQUENCE [LARGE SCALE GENOMIC DNA]</scope>
    <source>
        <strain evidence="5">DSM 13965</strain>
    </source>
</reference>
<dbReference type="Pfam" id="PF13588">
    <property type="entry name" value="HSDR_N_2"/>
    <property type="match status" value="1"/>
</dbReference>
<dbReference type="Proteomes" id="UP000005710">
    <property type="component" value="Unassembled WGS sequence"/>
</dbReference>
<dbReference type="GO" id="GO:0009307">
    <property type="term" value="P:DNA restriction-modification system"/>
    <property type="evidence" value="ECO:0007669"/>
    <property type="project" value="UniProtKB-KW"/>
</dbReference>
<dbReference type="InterPro" id="IPR044946">
    <property type="entry name" value="Restrct_endonuc_typeI_TRD_sf"/>
</dbReference>
<feature type="domain" description="Type I restriction enzyme R protein N-terminal" evidence="4">
    <location>
        <begin position="50"/>
        <end position="147"/>
    </location>
</feature>
<gene>
    <name evidence="5" type="ORF">ThesuDRAFT_00889</name>
</gene>
<keyword evidence="2" id="KW-0238">DNA-binding</keyword>
<feature type="domain" description="DNA methylase adenine-specific" evidence="3">
    <location>
        <begin position="305"/>
        <end position="581"/>
    </location>
</feature>
<dbReference type="eggNOG" id="COG0732">
    <property type="taxonomic scope" value="Bacteria"/>
</dbReference>
<keyword evidence="5" id="KW-0489">Methyltransferase</keyword>
<dbReference type="GO" id="GO:0032259">
    <property type="term" value="P:methylation"/>
    <property type="evidence" value="ECO:0007669"/>
    <property type="project" value="UniProtKB-KW"/>
</dbReference>
<evidence type="ECO:0000259" key="3">
    <source>
        <dbReference type="Pfam" id="PF02384"/>
    </source>
</evidence>
<dbReference type="RefSeq" id="WP_006903165.1">
    <property type="nucleotide sequence ID" value="NZ_JH976535.1"/>
</dbReference>
<dbReference type="EMBL" id="AENY02000002">
    <property type="protein sequence ID" value="EKP95155.1"/>
    <property type="molecule type" value="Genomic_DNA"/>
</dbReference>